<gene>
    <name evidence="2" type="ORF">GFB47_06530</name>
</gene>
<keyword evidence="3" id="KW-1185">Reference proteome</keyword>
<sequence length="251" mass="28878">MLKSIFILLIVLVLPAQACEITQASVYSDQQLSQNCQLNIFDHTNQSIAKKSVYFVQFKYVDIASYEKLKMQYQQKHGLPQTHQLFKQGFRLFIGPLALSDVYRVQAIMHSFGYKDALIKYTPLTNITLIKSKSSVKILPQMLLVQQQAKTHLLLPIYGNQYQGNVTHYNDTNLGLFTYQQAQEVCRSADAHIANFSDYKALLSDTKFVIEYAAKSQFWLTSNETIRRINNKIDVRQHLSPIRFNVICATQ</sequence>
<dbReference type="RefSeq" id="WP_153447252.1">
    <property type="nucleotide sequence ID" value="NZ_CP045699.1"/>
</dbReference>
<dbReference type="InterPro" id="IPR016187">
    <property type="entry name" value="CTDL_fold"/>
</dbReference>
<feature type="signal peptide" evidence="1">
    <location>
        <begin position="1"/>
        <end position="18"/>
    </location>
</feature>
<dbReference type="AlphaFoldDB" id="A0A5Q0TD91"/>
<feature type="chain" id="PRO_5024377423" description="SPOR domain-containing protein" evidence="1">
    <location>
        <begin position="19"/>
        <end position="251"/>
    </location>
</feature>
<protein>
    <recommendedName>
        <fullName evidence="4">SPOR domain-containing protein</fullName>
    </recommendedName>
</protein>
<dbReference type="EMBL" id="CP045699">
    <property type="protein sequence ID" value="QGA65103.1"/>
    <property type="molecule type" value="Genomic_DNA"/>
</dbReference>
<evidence type="ECO:0000313" key="2">
    <source>
        <dbReference type="EMBL" id="QGA65103.1"/>
    </source>
</evidence>
<evidence type="ECO:0000313" key="3">
    <source>
        <dbReference type="Proteomes" id="UP000348942"/>
    </source>
</evidence>
<dbReference type="SUPFAM" id="SSF56436">
    <property type="entry name" value="C-type lectin-like"/>
    <property type="match status" value="1"/>
</dbReference>
<reference evidence="2 3" key="1">
    <citation type="submission" date="2019-10" db="EMBL/GenBank/DDBJ databases">
        <title>Vibrio sp. nov., isolated from Coralline algae surface.</title>
        <authorList>
            <person name="Geng Y."/>
            <person name="Zhang X."/>
        </authorList>
    </citation>
    <scope>NUCLEOTIDE SEQUENCE [LARGE SCALE GENOMIC DNA]</scope>
    <source>
        <strain evidence="2 3">SM1977</strain>
    </source>
</reference>
<accession>A0A5Q0TD91</accession>
<name>A0A5Q0TD91_9VIBR</name>
<keyword evidence="1" id="KW-0732">Signal</keyword>
<proteinExistence type="predicted"/>
<organism evidence="2 3">
    <name type="scientific">Vibrio algicola</name>
    <dbReference type="NCBI Taxonomy" id="2662262"/>
    <lineage>
        <taxon>Bacteria</taxon>
        <taxon>Pseudomonadati</taxon>
        <taxon>Pseudomonadota</taxon>
        <taxon>Gammaproteobacteria</taxon>
        <taxon>Vibrionales</taxon>
        <taxon>Vibrionaceae</taxon>
        <taxon>Vibrio</taxon>
    </lineage>
</organism>
<dbReference type="Proteomes" id="UP000348942">
    <property type="component" value="Chromosome 1"/>
</dbReference>
<evidence type="ECO:0008006" key="4">
    <source>
        <dbReference type="Google" id="ProtNLM"/>
    </source>
</evidence>
<evidence type="ECO:0000256" key="1">
    <source>
        <dbReference type="SAM" id="SignalP"/>
    </source>
</evidence>